<keyword evidence="14" id="KW-1185">Reference proteome</keyword>
<proteinExistence type="inferred from homology"/>
<sequence>MRLLALHVQDFRNLGQVSLSPSPHATIAVGQNGQGKTNLLEALYFLATLKPLRAGRLSELVRWGAPAARVTGRFLLKGAEREISVEVAGGVRQSFVDGKKAPSLEEYFGGVSVVAFTPDDLEVVKGGPDSRRGFLDRAVFNRFPAFLRESREYARALKNRNRLLRTGPVDSVYLEAYDETLAKAGARVYARRRALMAELAPRAQATFASIGRTPDPASYGYRPAHLGELDFAQADEAALANALREALASRSRRDLERGFTSVGPHADDVSVTLGSRSARAYASQGQQRALVLGWKIAEIENLEAATGFLPLLLLDDVSSELDPERNAYLMRYLAESGAQVFLTTTDASLVRAAAAQDTLWMGVRSGAVSLSPPGDSPSGLSSPPDGGEPG</sequence>
<dbReference type="NCBIfam" id="TIGR00611">
    <property type="entry name" value="recf"/>
    <property type="match status" value="1"/>
</dbReference>
<keyword evidence="4 9" id="KW-0963">Cytoplasm</keyword>
<dbReference type="Gene3D" id="3.40.50.300">
    <property type="entry name" value="P-loop containing nucleotide triphosphate hydrolases"/>
    <property type="match status" value="1"/>
</dbReference>
<keyword evidence="9 10" id="KW-0742">SOS response</keyword>
<name>S9NYT5_CYSF2</name>
<keyword evidence="6 9" id="KW-0547">Nucleotide-binding</keyword>
<dbReference type="InterPro" id="IPR001238">
    <property type="entry name" value="DNA-binding_RecF"/>
</dbReference>
<dbReference type="InterPro" id="IPR003395">
    <property type="entry name" value="RecF/RecN/SMC_N"/>
</dbReference>
<evidence type="ECO:0000256" key="9">
    <source>
        <dbReference type="HAMAP-Rule" id="MF_00365"/>
    </source>
</evidence>
<evidence type="ECO:0000256" key="3">
    <source>
        <dbReference type="ARBA" id="ARBA00020170"/>
    </source>
</evidence>
<evidence type="ECO:0000313" key="14">
    <source>
        <dbReference type="Proteomes" id="UP000011682"/>
    </source>
</evidence>
<dbReference type="GO" id="GO:0005737">
    <property type="term" value="C:cytoplasm"/>
    <property type="evidence" value="ECO:0007669"/>
    <property type="project" value="UniProtKB-SubCell"/>
</dbReference>
<dbReference type="GO" id="GO:0006260">
    <property type="term" value="P:DNA replication"/>
    <property type="evidence" value="ECO:0007669"/>
    <property type="project" value="UniProtKB-UniRule"/>
</dbReference>
<accession>S9NYT5</accession>
<evidence type="ECO:0000256" key="8">
    <source>
        <dbReference type="ARBA" id="ARBA00023125"/>
    </source>
</evidence>
<gene>
    <name evidence="9" type="primary">recF</name>
    <name evidence="13" type="ORF">D187_009668</name>
</gene>
<dbReference type="GO" id="GO:0006302">
    <property type="term" value="P:double-strand break repair"/>
    <property type="evidence" value="ECO:0007669"/>
    <property type="project" value="TreeGrafter"/>
</dbReference>
<comment type="subcellular location">
    <subcellularLocation>
        <location evidence="1 9 10">Cytoplasm</location>
    </subcellularLocation>
</comment>
<dbReference type="InterPro" id="IPR027417">
    <property type="entry name" value="P-loop_NTPase"/>
</dbReference>
<dbReference type="PROSITE" id="PS00618">
    <property type="entry name" value="RECF_2"/>
    <property type="match status" value="1"/>
</dbReference>
<dbReference type="GO" id="GO:0009432">
    <property type="term" value="P:SOS response"/>
    <property type="evidence" value="ECO:0007669"/>
    <property type="project" value="UniProtKB-UniRule"/>
</dbReference>
<evidence type="ECO:0000256" key="2">
    <source>
        <dbReference type="ARBA" id="ARBA00008016"/>
    </source>
</evidence>
<keyword evidence="8 9" id="KW-0238">DNA-binding</keyword>
<evidence type="ECO:0000256" key="7">
    <source>
        <dbReference type="ARBA" id="ARBA00022840"/>
    </source>
</evidence>
<organism evidence="13 14">
    <name type="scientific">Cystobacter fuscus (strain ATCC 25194 / DSM 2262 / NBRC 100088 / M29)</name>
    <dbReference type="NCBI Taxonomy" id="1242864"/>
    <lineage>
        <taxon>Bacteria</taxon>
        <taxon>Pseudomonadati</taxon>
        <taxon>Myxococcota</taxon>
        <taxon>Myxococcia</taxon>
        <taxon>Myxococcales</taxon>
        <taxon>Cystobacterineae</taxon>
        <taxon>Archangiaceae</taxon>
        <taxon>Cystobacter</taxon>
    </lineage>
</organism>
<feature type="domain" description="RecF/RecN/SMC N-terminal" evidence="12">
    <location>
        <begin position="5"/>
        <end position="355"/>
    </location>
</feature>
<reference evidence="13" key="1">
    <citation type="submission" date="2013-05" db="EMBL/GenBank/DDBJ databases">
        <title>Genome assembly of Cystobacter fuscus DSM 2262.</title>
        <authorList>
            <person name="Sharma G."/>
            <person name="Khatri I."/>
            <person name="Kaur C."/>
            <person name="Mayilraj S."/>
            <person name="Subramanian S."/>
        </authorList>
    </citation>
    <scope>NUCLEOTIDE SEQUENCE [LARGE SCALE GENOMIC DNA]</scope>
    <source>
        <strain evidence="13">DSM 2262</strain>
    </source>
</reference>
<dbReference type="RefSeq" id="WP_002627775.1">
    <property type="nucleotide sequence ID" value="NZ_ANAH02000074.1"/>
</dbReference>
<dbReference type="Pfam" id="PF02463">
    <property type="entry name" value="SMC_N"/>
    <property type="match status" value="1"/>
</dbReference>
<dbReference type="InterPro" id="IPR042174">
    <property type="entry name" value="RecF_2"/>
</dbReference>
<feature type="compositionally biased region" description="Low complexity" evidence="11">
    <location>
        <begin position="369"/>
        <end position="390"/>
    </location>
</feature>
<dbReference type="PANTHER" id="PTHR32182">
    <property type="entry name" value="DNA REPLICATION AND REPAIR PROTEIN RECF"/>
    <property type="match status" value="1"/>
</dbReference>
<evidence type="ECO:0000313" key="13">
    <source>
        <dbReference type="EMBL" id="EPX55162.1"/>
    </source>
</evidence>
<dbReference type="SUPFAM" id="SSF52540">
    <property type="entry name" value="P-loop containing nucleoside triphosphate hydrolases"/>
    <property type="match status" value="1"/>
</dbReference>
<evidence type="ECO:0000256" key="4">
    <source>
        <dbReference type="ARBA" id="ARBA00022490"/>
    </source>
</evidence>
<evidence type="ECO:0000256" key="11">
    <source>
        <dbReference type="SAM" id="MobiDB-lite"/>
    </source>
</evidence>
<dbReference type="GO" id="GO:0005524">
    <property type="term" value="F:ATP binding"/>
    <property type="evidence" value="ECO:0007669"/>
    <property type="project" value="UniProtKB-UniRule"/>
</dbReference>
<comment type="similarity">
    <text evidence="2 9 10">Belongs to the RecF family.</text>
</comment>
<dbReference type="eggNOG" id="COG1195">
    <property type="taxonomic scope" value="Bacteria"/>
</dbReference>
<evidence type="ECO:0000256" key="6">
    <source>
        <dbReference type="ARBA" id="ARBA00022741"/>
    </source>
</evidence>
<dbReference type="Gene3D" id="1.20.1050.90">
    <property type="entry name" value="RecF/RecN/SMC, N-terminal domain"/>
    <property type="match status" value="1"/>
</dbReference>
<dbReference type="AlphaFoldDB" id="S9NYT5"/>
<feature type="region of interest" description="Disordered" evidence="11">
    <location>
        <begin position="366"/>
        <end position="390"/>
    </location>
</feature>
<dbReference type="HAMAP" id="MF_00365">
    <property type="entry name" value="RecF"/>
    <property type="match status" value="1"/>
</dbReference>
<keyword evidence="9 10" id="KW-0227">DNA damage</keyword>
<dbReference type="OrthoDB" id="9803889at2"/>
<dbReference type="GO" id="GO:0003697">
    <property type="term" value="F:single-stranded DNA binding"/>
    <property type="evidence" value="ECO:0007669"/>
    <property type="project" value="UniProtKB-UniRule"/>
</dbReference>
<feature type="binding site" evidence="9">
    <location>
        <begin position="30"/>
        <end position="37"/>
    </location>
    <ligand>
        <name>ATP</name>
        <dbReference type="ChEBI" id="CHEBI:30616"/>
    </ligand>
</feature>
<evidence type="ECO:0000256" key="5">
    <source>
        <dbReference type="ARBA" id="ARBA00022705"/>
    </source>
</evidence>
<dbReference type="PANTHER" id="PTHR32182:SF0">
    <property type="entry name" value="DNA REPLICATION AND REPAIR PROTEIN RECF"/>
    <property type="match status" value="1"/>
</dbReference>
<dbReference type="EMBL" id="ANAH02000074">
    <property type="protein sequence ID" value="EPX55162.1"/>
    <property type="molecule type" value="Genomic_DNA"/>
</dbReference>
<dbReference type="InterPro" id="IPR018078">
    <property type="entry name" value="DNA-binding_RecF_CS"/>
</dbReference>
<comment type="caution">
    <text evidence="13">The sequence shown here is derived from an EMBL/GenBank/DDBJ whole genome shotgun (WGS) entry which is preliminary data.</text>
</comment>
<keyword evidence="5 9" id="KW-0235">DNA replication</keyword>
<keyword evidence="9 10" id="KW-0234">DNA repair</keyword>
<comment type="function">
    <text evidence="9 10">The RecF protein is involved in DNA metabolism; it is required for DNA replication and normal SOS inducibility. RecF binds preferentially to single-stranded, linear DNA. It also seems to bind ATP.</text>
</comment>
<protein>
    <recommendedName>
        <fullName evidence="3 9">DNA replication and repair protein RecF</fullName>
    </recommendedName>
</protein>
<evidence type="ECO:0000256" key="1">
    <source>
        <dbReference type="ARBA" id="ARBA00004496"/>
    </source>
</evidence>
<keyword evidence="7 9" id="KW-0067">ATP-binding</keyword>
<dbReference type="Proteomes" id="UP000011682">
    <property type="component" value="Unassembled WGS sequence"/>
</dbReference>
<dbReference type="GO" id="GO:0000731">
    <property type="term" value="P:DNA synthesis involved in DNA repair"/>
    <property type="evidence" value="ECO:0007669"/>
    <property type="project" value="TreeGrafter"/>
</dbReference>
<evidence type="ECO:0000259" key="12">
    <source>
        <dbReference type="Pfam" id="PF02463"/>
    </source>
</evidence>
<evidence type="ECO:0000256" key="10">
    <source>
        <dbReference type="RuleBase" id="RU000578"/>
    </source>
</evidence>